<reference evidence="1" key="1">
    <citation type="submission" date="2014-11" db="EMBL/GenBank/DDBJ databases">
        <authorList>
            <person name="Amaro Gonzalez C."/>
        </authorList>
    </citation>
    <scope>NUCLEOTIDE SEQUENCE</scope>
</reference>
<sequence length="41" mass="4837">MGWHRREISDQLSFIFNESWRFTATRDKRLLQSQIGGAKIG</sequence>
<name>A0A0E9QR77_ANGAN</name>
<evidence type="ECO:0000313" key="1">
    <source>
        <dbReference type="EMBL" id="JAH18628.1"/>
    </source>
</evidence>
<dbReference type="AlphaFoldDB" id="A0A0E9QR77"/>
<proteinExistence type="predicted"/>
<protein>
    <submittedName>
        <fullName evidence="1">Uncharacterized protein</fullName>
    </submittedName>
</protein>
<organism evidence="1">
    <name type="scientific">Anguilla anguilla</name>
    <name type="common">European freshwater eel</name>
    <name type="synonym">Muraena anguilla</name>
    <dbReference type="NCBI Taxonomy" id="7936"/>
    <lineage>
        <taxon>Eukaryota</taxon>
        <taxon>Metazoa</taxon>
        <taxon>Chordata</taxon>
        <taxon>Craniata</taxon>
        <taxon>Vertebrata</taxon>
        <taxon>Euteleostomi</taxon>
        <taxon>Actinopterygii</taxon>
        <taxon>Neopterygii</taxon>
        <taxon>Teleostei</taxon>
        <taxon>Anguilliformes</taxon>
        <taxon>Anguillidae</taxon>
        <taxon>Anguilla</taxon>
    </lineage>
</organism>
<dbReference type="EMBL" id="GBXM01089949">
    <property type="protein sequence ID" value="JAH18628.1"/>
    <property type="molecule type" value="Transcribed_RNA"/>
</dbReference>
<accession>A0A0E9QR77</accession>
<reference evidence="1" key="2">
    <citation type="journal article" date="2015" name="Fish Shellfish Immunol.">
        <title>Early steps in the European eel (Anguilla anguilla)-Vibrio vulnificus interaction in the gills: Role of the RtxA13 toxin.</title>
        <authorList>
            <person name="Callol A."/>
            <person name="Pajuelo D."/>
            <person name="Ebbesson L."/>
            <person name="Teles M."/>
            <person name="MacKenzie S."/>
            <person name="Amaro C."/>
        </authorList>
    </citation>
    <scope>NUCLEOTIDE SEQUENCE</scope>
</reference>